<name>A0A7X6N4I6_9LACO</name>
<dbReference type="EMBL" id="JAAXPN010000001">
    <property type="protein sequence ID" value="NKZ23770.1"/>
    <property type="molecule type" value="Genomic_DNA"/>
</dbReference>
<gene>
    <name evidence="1" type="ORF">HF964_02955</name>
</gene>
<sequence>MNYELLNIINTGDKIWATSKVRMEKNQGTVVMLAPSPTLGKIVEQENIKITSLIDQLTERLEYKSSKEGFFFNNFPTVDLAEITMNRDGSISIINDGLTIGEVYTYPNSRRIVKEVRYLNTKGELDYIEEYASDGFLFSNLFYTRNEIQEIDFYDENQFAAVRYFFYQGNLNYIRVYDVKTKQLVATYENNAEFYQDQLAKLVGPKDTIGINYMGIELLALKKTNSQNTLYLNEDPIDESGHIKGNLYQIFTNEIEYVQHVVLSEEMANKIPQDVPHDKLIINN</sequence>
<reference evidence="1 2" key="1">
    <citation type="submission" date="2020-04" db="EMBL/GenBank/DDBJ databases">
        <title>MicrobeNet Type strains.</title>
        <authorList>
            <person name="Nicholson A.C."/>
        </authorList>
    </citation>
    <scope>NUCLEOTIDE SEQUENCE [LARGE SCALE GENOMIC DNA]</scope>
    <source>
        <strain evidence="1 2">CCUG 61472</strain>
    </source>
</reference>
<comment type="caution">
    <text evidence="1">The sequence shown here is derived from an EMBL/GenBank/DDBJ whole genome shotgun (WGS) entry which is preliminary data.</text>
</comment>
<keyword evidence="2" id="KW-1185">Reference proteome</keyword>
<dbReference type="Proteomes" id="UP000549765">
    <property type="component" value="Unassembled WGS sequence"/>
</dbReference>
<protein>
    <submittedName>
        <fullName evidence="1">Uncharacterized protein</fullName>
    </submittedName>
</protein>
<evidence type="ECO:0000313" key="1">
    <source>
        <dbReference type="EMBL" id="NKZ23770.1"/>
    </source>
</evidence>
<evidence type="ECO:0000313" key="2">
    <source>
        <dbReference type="Proteomes" id="UP000549765"/>
    </source>
</evidence>
<organism evidence="1 2">
    <name type="scientific">Periweissella fabalis</name>
    <dbReference type="NCBI Taxonomy" id="1070421"/>
    <lineage>
        <taxon>Bacteria</taxon>
        <taxon>Bacillati</taxon>
        <taxon>Bacillota</taxon>
        <taxon>Bacilli</taxon>
        <taxon>Lactobacillales</taxon>
        <taxon>Lactobacillaceae</taxon>
        <taxon>Periweissella</taxon>
    </lineage>
</organism>
<dbReference type="RefSeq" id="WP_168721551.1">
    <property type="nucleotide sequence ID" value="NZ_JAAXPN010000001.1"/>
</dbReference>
<proteinExistence type="predicted"/>
<accession>A0A7X6N4I6</accession>
<dbReference type="AlphaFoldDB" id="A0A7X6N4I6"/>